<keyword evidence="8" id="KW-0597">Phosphoprotein</keyword>
<dbReference type="PROSITE" id="PS00182">
    <property type="entry name" value="GLNA_ADENYLATION"/>
    <property type="match status" value="1"/>
</dbReference>
<feature type="binding site" evidence="7">
    <location>
        <position position="222"/>
    </location>
    <ligand>
        <name>Mg(2+)</name>
        <dbReference type="ChEBI" id="CHEBI:18420"/>
        <label>1</label>
    </ligand>
</feature>
<evidence type="ECO:0000256" key="1">
    <source>
        <dbReference type="ARBA" id="ARBA00009897"/>
    </source>
</evidence>
<comment type="caution">
    <text evidence="15">The sequence shown here is derived from an EMBL/GenBank/DDBJ whole genome shotgun (WGS) entry which is preliminary data.</text>
</comment>
<dbReference type="SUPFAM" id="SSF55931">
    <property type="entry name" value="Glutamine synthetase/guanido kinase"/>
    <property type="match status" value="1"/>
</dbReference>
<feature type="binding site" evidence="7">
    <location>
        <position position="359"/>
    </location>
    <ligand>
        <name>Mg(2+)</name>
        <dbReference type="ChEBI" id="CHEBI:18420"/>
        <label>1</label>
    </ligand>
</feature>
<feature type="binding site" evidence="6">
    <location>
        <position position="209"/>
    </location>
    <ligand>
        <name>ATP</name>
        <dbReference type="ChEBI" id="CHEBI:30616"/>
    </ligand>
</feature>
<feature type="binding site" evidence="5">
    <location>
        <begin position="266"/>
        <end position="267"/>
    </location>
    <ligand>
        <name>L-glutamate</name>
        <dbReference type="ChEBI" id="CHEBI:29985"/>
    </ligand>
</feature>
<dbReference type="PROSITE" id="PS00181">
    <property type="entry name" value="GLNA_ATP"/>
    <property type="match status" value="1"/>
</dbReference>
<feature type="binding site" evidence="7">
    <location>
        <position position="271"/>
    </location>
    <ligand>
        <name>Mg(2+)</name>
        <dbReference type="ChEBI" id="CHEBI:18420"/>
        <label>1</label>
    </ligand>
</feature>
<dbReference type="Pfam" id="PF03951">
    <property type="entry name" value="Gln-synt_N"/>
    <property type="match status" value="1"/>
</dbReference>
<keyword evidence="16" id="KW-1185">Reference proteome</keyword>
<keyword evidence="7" id="KW-0460">Magnesium</keyword>
<comment type="catalytic activity">
    <reaction evidence="4 12">
        <text>L-glutamate + NH4(+) + ATP = L-glutamine + ADP + phosphate + H(+)</text>
        <dbReference type="Rhea" id="RHEA:16169"/>
        <dbReference type="ChEBI" id="CHEBI:15378"/>
        <dbReference type="ChEBI" id="CHEBI:28938"/>
        <dbReference type="ChEBI" id="CHEBI:29985"/>
        <dbReference type="ChEBI" id="CHEBI:30616"/>
        <dbReference type="ChEBI" id="CHEBI:43474"/>
        <dbReference type="ChEBI" id="CHEBI:58359"/>
        <dbReference type="ChEBI" id="CHEBI:456216"/>
        <dbReference type="EC" id="6.3.1.2"/>
    </reaction>
</comment>
<dbReference type="GO" id="GO:0019740">
    <property type="term" value="P:nitrogen utilization"/>
    <property type="evidence" value="ECO:0007669"/>
    <property type="project" value="TreeGrafter"/>
</dbReference>
<evidence type="ECO:0000256" key="3">
    <source>
        <dbReference type="ARBA" id="ARBA00021364"/>
    </source>
</evidence>
<dbReference type="PANTHER" id="PTHR43407:SF2">
    <property type="entry name" value="GLUTAMINE SYNTHETASE"/>
    <property type="match status" value="1"/>
</dbReference>
<evidence type="ECO:0000256" key="10">
    <source>
        <dbReference type="RuleBase" id="RU000384"/>
    </source>
</evidence>
<accession>A0A364NMA9</accession>
<feature type="binding site" evidence="6">
    <location>
        <position position="341"/>
    </location>
    <ligand>
        <name>ATP</name>
        <dbReference type="ChEBI" id="CHEBI:30616"/>
    </ligand>
</feature>
<dbReference type="PROSITE" id="PS00180">
    <property type="entry name" value="GLNA_1"/>
    <property type="match status" value="1"/>
</dbReference>
<evidence type="ECO:0000256" key="12">
    <source>
        <dbReference type="RuleBase" id="RU004356"/>
    </source>
</evidence>
<dbReference type="InterPro" id="IPR001637">
    <property type="entry name" value="Gln_synth_I_adenylation_site"/>
</dbReference>
<dbReference type="GO" id="GO:0006542">
    <property type="term" value="P:glutamine biosynthetic process"/>
    <property type="evidence" value="ECO:0007669"/>
    <property type="project" value="InterPro"/>
</dbReference>
<dbReference type="OrthoDB" id="9807095at2"/>
<dbReference type="InterPro" id="IPR008146">
    <property type="entry name" value="Gln_synth_cat_dom"/>
</dbReference>
<dbReference type="PANTHER" id="PTHR43407">
    <property type="entry name" value="GLUTAMINE SYNTHETASE"/>
    <property type="match status" value="1"/>
</dbReference>
<dbReference type="AlphaFoldDB" id="A0A364NMA9"/>
<dbReference type="InterPro" id="IPR027302">
    <property type="entry name" value="Gln_synth_N_conserv_site"/>
</dbReference>
<gene>
    <name evidence="15" type="primary">glnA</name>
    <name evidence="15" type="ORF">DN062_08150</name>
</gene>
<organism evidence="15 16">
    <name type="scientific">Nitrincola tibetensis</name>
    <dbReference type="NCBI Taxonomy" id="2219697"/>
    <lineage>
        <taxon>Bacteria</taxon>
        <taxon>Pseudomonadati</taxon>
        <taxon>Pseudomonadota</taxon>
        <taxon>Gammaproteobacteria</taxon>
        <taxon>Oceanospirillales</taxon>
        <taxon>Oceanospirillaceae</taxon>
        <taxon>Nitrincola</taxon>
    </lineage>
</organism>
<dbReference type="Gene3D" id="3.10.20.70">
    <property type="entry name" value="Glutamine synthetase, N-terminal domain"/>
    <property type="match status" value="1"/>
</dbReference>
<reference evidence="15 16" key="1">
    <citation type="submission" date="2018-06" db="EMBL/GenBank/DDBJ databases">
        <title>Nitrincola tibetense sp. nov., isolated from Lake XuguoCo on Tibetan Plateau.</title>
        <authorList>
            <person name="Xing P."/>
        </authorList>
    </citation>
    <scope>NUCLEOTIDE SEQUENCE [LARGE SCALE GENOMIC DNA]</scope>
    <source>
        <strain evidence="16">xg18</strain>
    </source>
</reference>
<dbReference type="SMART" id="SM01230">
    <property type="entry name" value="Gln-synt_C"/>
    <property type="match status" value="1"/>
</dbReference>
<evidence type="ECO:0000256" key="2">
    <source>
        <dbReference type="ARBA" id="ARBA00012937"/>
    </source>
</evidence>
<dbReference type="Pfam" id="PF00120">
    <property type="entry name" value="Gln-synt_C"/>
    <property type="match status" value="1"/>
</dbReference>
<evidence type="ECO:0000259" key="13">
    <source>
        <dbReference type="PROSITE" id="PS51986"/>
    </source>
</evidence>
<dbReference type="PROSITE" id="PS51987">
    <property type="entry name" value="GS_CATALYTIC"/>
    <property type="match status" value="1"/>
</dbReference>
<evidence type="ECO:0000313" key="16">
    <source>
        <dbReference type="Proteomes" id="UP000250744"/>
    </source>
</evidence>
<protein>
    <recommendedName>
        <fullName evidence="3 12">Glutamine synthetase</fullName>
        <ecNumber evidence="2 12">6.3.1.2</ecNumber>
    </recommendedName>
</protein>
<evidence type="ECO:0000259" key="14">
    <source>
        <dbReference type="PROSITE" id="PS51987"/>
    </source>
</evidence>
<evidence type="ECO:0000256" key="6">
    <source>
        <dbReference type="PIRSR" id="PIRSR604809-2"/>
    </source>
</evidence>
<dbReference type="PROSITE" id="PS51986">
    <property type="entry name" value="GS_BETA_GRASP"/>
    <property type="match status" value="1"/>
</dbReference>
<comment type="subunit">
    <text evidence="11">Oligomer of 12 subunits arranged in the form of two hexagons.</text>
</comment>
<dbReference type="EC" id="6.3.1.2" evidence="2 12"/>
<evidence type="ECO:0000256" key="4">
    <source>
        <dbReference type="ARBA" id="ARBA00049436"/>
    </source>
</evidence>
<feature type="binding site" evidence="7">
    <location>
        <position position="131"/>
    </location>
    <ligand>
        <name>Mg(2+)</name>
        <dbReference type="ChEBI" id="CHEBI:18420"/>
        <label>1</label>
    </ligand>
</feature>
<evidence type="ECO:0000256" key="8">
    <source>
        <dbReference type="PIRSR" id="PIRSR604809-50"/>
    </source>
</evidence>
<keyword evidence="6 12" id="KW-0547">Nucleotide-binding</keyword>
<name>A0A364NMA9_9GAMM</name>
<feature type="binding site" evidence="7">
    <location>
        <position position="129"/>
    </location>
    <ligand>
        <name>Mg(2+)</name>
        <dbReference type="ChEBI" id="CHEBI:18420"/>
        <label>1</label>
    </ligand>
</feature>
<dbReference type="InterPro" id="IPR036651">
    <property type="entry name" value="Gln_synt_N_sf"/>
</dbReference>
<proteinExistence type="inferred from homology"/>
<dbReference type="Gene3D" id="3.30.590.10">
    <property type="entry name" value="Glutamine synthetase/guanido kinase, catalytic domain"/>
    <property type="match status" value="1"/>
</dbReference>
<dbReference type="GO" id="GO:0005524">
    <property type="term" value="F:ATP binding"/>
    <property type="evidence" value="ECO:0007669"/>
    <property type="project" value="UniProtKB-KW"/>
</dbReference>
<feature type="binding site" evidence="5">
    <location>
        <position position="323"/>
    </location>
    <ligand>
        <name>L-glutamate</name>
        <dbReference type="ChEBI" id="CHEBI:29985"/>
    </ligand>
</feature>
<feature type="modified residue" description="O-AMP-tyrosine" evidence="8">
    <location>
        <position position="399"/>
    </location>
</feature>
<dbReference type="FunFam" id="3.30.590.10:FF:000001">
    <property type="entry name" value="Glutamine synthetase"/>
    <property type="match status" value="1"/>
</dbReference>
<comment type="similarity">
    <text evidence="1 9 10">Belongs to the glutamine synthetase family.</text>
</comment>
<feature type="binding site" evidence="5">
    <location>
        <position position="361"/>
    </location>
    <ligand>
        <name>L-glutamate</name>
        <dbReference type="ChEBI" id="CHEBI:29985"/>
    </ligand>
</feature>
<feature type="binding site" evidence="6">
    <location>
        <begin position="273"/>
        <end position="275"/>
    </location>
    <ligand>
        <name>ATP</name>
        <dbReference type="ChEBI" id="CHEBI:30616"/>
    </ligand>
</feature>
<dbReference type="InterPro" id="IPR004809">
    <property type="entry name" value="Gln_synth_I"/>
</dbReference>
<feature type="binding site" evidence="7">
    <location>
        <position position="214"/>
    </location>
    <ligand>
        <name>Mg(2+)</name>
        <dbReference type="ChEBI" id="CHEBI:18420"/>
        <label>1</label>
    </ligand>
</feature>
<dbReference type="InterPro" id="IPR014746">
    <property type="entry name" value="Gln_synth/guanido_kin_cat_dom"/>
</dbReference>
<feature type="binding site" evidence="5">
    <location>
        <position position="329"/>
    </location>
    <ligand>
        <name>L-glutamate</name>
        <dbReference type="ChEBI" id="CHEBI:29985"/>
    </ligand>
</feature>
<dbReference type="NCBIfam" id="TIGR00653">
    <property type="entry name" value="GlnA"/>
    <property type="match status" value="1"/>
</dbReference>
<dbReference type="GO" id="GO:0005737">
    <property type="term" value="C:cytoplasm"/>
    <property type="evidence" value="ECO:0007669"/>
    <property type="project" value="UniProtKB-SubCell"/>
</dbReference>
<keyword evidence="12 15" id="KW-0436">Ligase</keyword>
<dbReference type="EMBL" id="QKRX01000005">
    <property type="protein sequence ID" value="RAU18202.1"/>
    <property type="molecule type" value="Genomic_DNA"/>
</dbReference>
<dbReference type="InterPro" id="IPR008147">
    <property type="entry name" value="Gln_synt_N"/>
</dbReference>
<keyword evidence="6 12" id="KW-0067">ATP-binding</keyword>
<keyword evidence="11" id="KW-0963">Cytoplasm</keyword>
<dbReference type="InterPro" id="IPR027303">
    <property type="entry name" value="Gln_synth_gly_rich_site"/>
</dbReference>
<evidence type="ECO:0000256" key="5">
    <source>
        <dbReference type="PIRSR" id="PIRSR604809-1"/>
    </source>
</evidence>
<dbReference type="GO" id="GO:0016020">
    <property type="term" value="C:membrane"/>
    <property type="evidence" value="ECO:0007669"/>
    <property type="project" value="TreeGrafter"/>
</dbReference>
<dbReference type="GO" id="GO:0046872">
    <property type="term" value="F:metal ion binding"/>
    <property type="evidence" value="ECO:0007669"/>
    <property type="project" value="UniProtKB-KW"/>
</dbReference>
<feature type="binding site" evidence="6">
    <location>
        <position position="354"/>
    </location>
    <ligand>
        <name>ATP</name>
        <dbReference type="ChEBI" id="CHEBI:30616"/>
    </ligand>
</feature>
<comment type="subcellular location">
    <subcellularLocation>
        <location evidence="11">Cytoplasm</location>
    </subcellularLocation>
</comment>
<comment type="cofactor">
    <cofactor evidence="7">
        <name>Mg(2+)</name>
        <dbReference type="ChEBI" id="CHEBI:18420"/>
    </cofactor>
    <text evidence="7">Binds 2 Mg(2+) ions per subunit.</text>
</comment>
<evidence type="ECO:0000256" key="11">
    <source>
        <dbReference type="RuleBase" id="RU000387"/>
    </source>
</evidence>
<evidence type="ECO:0000256" key="9">
    <source>
        <dbReference type="PROSITE-ProRule" id="PRU01330"/>
    </source>
</evidence>
<feature type="binding site" evidence="5">
    <location>
        <position position="341"/>
    </location>
    <ligand>
        <name>L-glutamate</name>
        <dbReference type="ChEBI" id="CHEBI:29985"/>
    </ligand>
</feature>
<sequence>MSENTLNLIKESGAKWIDMRFTDFKGKEQHVTIPVSDMGDSFFEEGKMFDGSSIAGWKGIQESDMILMPDDSASVLDPFTEAPTVIVRCNIVEPATGQGYDRDPRSVALRAEQFLASTGIADSAMLGPEPEFFVFDEVNWHADISGCGYTISSEEAAWSSNMKLEGGSRNTGHRPRVKGGYFPVPPIDSLHDIRAAMCDAMEAMGLTIEVHHHEVATAGQCEIGVRGNTLVKKADEVQILKYCVHNVAHAYGKTATFMPKPLVGDNGSGMHVHLSMSKDGKNIFAGDGYAGLSDYALYYIGGIIKHAKALNAICNPSTNSYKRLVPGFEAPVMLAYSARNRSASLRIPYTTTPKARRVEARFPDPAANPYLCFAALLMAGIDGIQNKIHPGDPADKDLYDLPAEEAKLIPTVVGSLTEALDALEADHEFLTKGGVFSKDMLDAYIGLKRAEVERINMTTHPVEFDLYYSV</sequence>
<feature type="domain" description="GS beta-grasp" evidence="13">
    <location>
        <begin position="12"/>
        <end position="97"/>
    </location>
</feature>
<dbReference type="FunFam" id="3.10.20.70:FF:000001">
    <property type="entry name" value="Glutamine synthetase"/>
    <property type="match status" value="1"/>
</dbReference>
<feature type="domain" description="GS catalytic" evidence="14">
    <location>
        <begin position="104"/>
        <end position="470"/>
    </location>
</feature>
<dbReference type="GO" id="GO:0004356">
    <property type="term" value="F:glutamine synthetase activity"/>
    <property type="evidence" value="ECO:0007669"/>
    <property type="project" value="UniProtKB-EC"/>
</dbReference>
<evidence type="ECO:0000256" key="7">
    <source>
        <dbReference type="PIRSR" id="PIRSR604809-3"/>
    </source>
</evidence>
<dbReference type="RefSeq" id="WP_112158845.1">
    <property type="nucleotide sequence ID" value="NZ_QKRX01000005.1"/>
</dbReference>
<evidence type="ECO:0000313" key="15">
    <source>
        <dbReference type="EMBL" id="RAU18202.1"/>
    </source>
</evidence>
<keyword evidence="7" id="KW-0479">Metal-binding</keyword>
<dbReference type="Proteomes" id="UP000250744">
    <property type="component" value="Unassembled WGS sequence"/>
</dbReference>
<dbReference type="SUPFAM" id="SSF54368">
    <property type="entry name" value="Glutamine synthetase, N-terminal domain"/>
    <property type="match status" value="1"/>
</dbReference>